<name>A0ACC2S207_9FUNG</name>
<dbReference type="EMBL" id="QTSX02005939">
    <property type="protein sequence ID" value="KAJ9056418.1"/>
    <property type="molecule type" value="Genomic_DNA"/>
</dbReference>
<sequence length="109" mass="12200">MSANINLEYTRGILPVSLEHGHIPTAKAIEMCRRRQNEEDVHHKADLLLAELAAQDFSGESIVYLADSENDEETLPQAPAATKPKTSRGPFQLIKKSLFRTKNKTKIKS</sequence>
<accession>A0ACC2S207</accession>
<comment type="caution">
    <text evidence="1">The sequence shown here is derived from an EMBL/GenBank/DDBJ whole genome shotgun (WGS) entry which is preliminary data.</text>
</comment>
<reference evidence="1" key="1">
    <citation type="submission" date="2022-04" db="EMBL/GenBank/DDBJ databases">
        <title>Genome of the entomopathogenic fungus Entomophthora muscae.</title>
        <authorList>
            <person name="Elya C."/>
            <person name="Lovett B.R."/>
            <person name="Lee E."/>
            <person name="Macias A.M."/>
            <person name="Hajek A.E."/>
            <person name="De Bivort B.L."/>
            <person name="Kasson M.T."/>
            <person name="De Fine Licht H.H."/>
            <person name="Stajich J.E."/>
        </authorList>
    </citation>
    <scope>NUCLEOTIDE SEQUENCE</scope>
    <source>
        <strain evidence="1">Berkeley</strain>
    </source>
</reference>
<gene>
    <name evidence="1" type="ORF">DSO57_1033238</name>
</gene>
<evidence type="ECO:0000313" key="1">
    <source>
        <dbReference type="EMBL" id="KAJ9056418.1"/>
    </source>
</evidence>
<dbReference type="Proteomes" id="UP001165960">
    <property type="component" value="Unassembled WGS sequence"/>
</dbReference>
<protein>
    <submittedName>
        <fullName evidence="1">Uncharacterized protein</fullName>
    </submittedName>
</protein>
<organism evidence="1 2">
    <name type="scientific">Entomophthora muscae</name>
    <dbReference type="NCBI Taxonomy" id="34485"/>
    <lineage>
        <taxon>Eukaryota</taxon>
        <taxon>Fungi</taxon>
        <taxon>Fungi incertae sedis</taxon>
        <taxon>Zoopagomycota</taxon>
        <taxon>Entomophthoromycotina</taxon>
        <taxon>Entomophthoromycetes</taxon>
        <taxon>Entomophthorales</taxon>
        <taxon>Entomophthoraceae</taxon>
        <taxon>Entomophthora</taxon>
    </lineage>
</organism>
<keyword evidence="2" id="KW-1185">Reference proteome</keyword>
<evidence type="ECO:0000313" key="2">
    <source>
        <dbReference type="Proteomes" id="UP001165960"/>
    </source>
</evidence>
<proteinExistence type="predicted"/>